<dbReference type="EMBL" id="AUSU01006516">
    <property type="protein sequence ID" value="EPS61915.1"/>
    <property type="molecule type" value="Genomic_DNA"/>
</dbReference>
<comment type="caution">
    <text evidence="1">The sequence shown here is derived from an EMBL/GenBank/DDBJ whole genome shotgun (WGS) entry which is preliminary data.</text>
</comment>
<protein>
    <recommendedName>
        <fullName evidence="3">DUF1677 family protein</fullName>
    </recommendedName>
</protein>
<evidence type="ECO:0000313" key="2">
    <source>
        <dbReference type="Proteomes" id="UP000015453"/>
    </source>
</evidence>
<dbReference type="PANTHER" id="PTHR33108:SF51">
    <property type="entry name" value="DUF1677 FAMILY PROTEIN (DUF1677)"/>
    <property type="match status" value="1"/>
</dbReference>
<gene>
    <name evidence="1" type="ORF">M569_12880</name>
</gene>
<evidence type="ECO:0008006" key="3">
    <source>
        <dbReference type="Google" id="ProtNLM"/>
    </source>
</evidence>
<proteinExistence type="predicted"/>
<organism evidence="1 2">
    <name type="scientific">Genlisea aurea</name>
    <dbReference type="NCBI Taxonomy" id="192259"/>
    <lineage>
        <taxon>Eukaryota</taxon>
        <taxon>Viridiplantae</taxon>
        <taxon>Streptophyta</taxon>
        <taxon>Embryophyta</taxon>
        <taxon>Tracheophyta</taxon>
        <taxon>Spermatophyta</taxon>
        <taxon>Magnoliopsida</taxon>
        <taxon>eudicotyledons</taxon>
        <taxon>Gunneridae</taxon>
        <taxon>Pentapetalae</taxon>
        <taxon>asterids</taxon>
        <taxon>lamiids</taxon>
        <taxon>Lamiales</taxon>
        <taxon>Lentibulariaceae</taxon>
        <taxon>Genlisea</taxon>
    </lineage>
</organism>
<dbReference type="Proteomes" id="UP000015453">
    <property type="component" value="Unassembled WGS sequence"/>
</dbReference>
<dbReference type="OrthoDB" id="673856at2759"/>
<name>S8C568_9LAMI</name>
<evidence type="ECO:0000313" key="1">
    <source>
        <dbReference type="EMBL" id="EPS61915.1"/>
    </source>
</evidence>
<dbReference type="AlphaFoldDB" id="S8C568"/>
<dbReference type="PANTHER" id="PTHR33108">
    <property type="entry name" value="OS01G0745000 PROTEIN"/>
    <property type="match status" value="1"/>
</dbReference>
<dbReference type="Pfam" id="PF07911">
    <property type="entry name" value="DUF1677"/>
    <property type="match status" value="1"/>
</dbReference>
<reference evidence="1 2" key="1">
    <citation type="journal article" date="2013" name="BMC Genomics">
        <title>The miniature genome of a carnivorous plant Genlisea aurea contains a low number of genes and short non-coding sequences.</title>
        <authorList>
            <person name="Leushkin E.V."/>
            <person name="Sutormin R.A."/>
            <person name="Nabieva E.R."/>
            <person name="Penin A.A."/>
            <person name="Kondrashov A.S."/>
            <person name="Logacheva M.D."/>
        </authorList>
    </citation>
    <scope>NUCLEOTIDE SEQUENCE [LARGE SCALE GENOMIC DNA]</scope>
</reference>
<dbReference type="InterPro" id="IPR012876">
    <property type="entry name" value="DUF1677_pln"/>
</dbReference>
<sequence>MSSKKIPATEAAAPLHRTISDISHDAMNHSSAVEKARCDCCGLCEDFTVSYVRRVREKHCGRMVCGLCSEAVKMEMEKNPDRSIQEALNAHVSACVRQNRFSNN</sequence>
<accession>S8C568</accession>
<keyword evidence="2" id="KW-1185">Reference proteome</keyword>